<dbReference type="AlphaFoldDB" id="A0AAV1SJB0"/>
<dbReference type="Proteomes" id="UP001314170">
    <property type="component" value="Unassembled WGS sequence"/>
</dbReference>
<name>A0AAV1SJB0_9ROSI</name>
<gene>
    <name evidence="1" type="ORF">DCAF_LOCUS24202</name>
</gene>
<protein>
    <submittedName>
        <fullName evidence="1">Uncharacterized protein</fullName>
    </submittedName>
</protein>
<sequence length="161" mass="18876">MFSEMAIEEYCGEELELFLQLWNDELVSSNTELKEIGIHVIVGKSDSCDNQQISSSVDVEEEYEIDSQESEWEWDHDIAKLQGTTSSGDVEERDEIDSQSETERVMLKLYHRLHHPILGSIASSTMEQWITYLLMSRARYFTLIFFHPFRHHTKSFLDPRP</sequence>
<keyword evidence="2" id="KW-1185">Reference proteome</keyword>
<comment type="caution">
    <text evidence="1">The sequence shown here is derived from an EMBL/GenBank/DDBJ whole genome shotgun (WGS) entry which is preliminary data.</text>
</comment>
<dbReference type="EMBL" id="CAWUPB010001194">
    <property type="protein sequence ID" value="CAK7352396.1"/>
    <property type="molecule type" value="Genomic_DNA"/>
</dbReference>
<organism evidence="1 2">
    <name type="scientific">Dovyalis caffra</name>
    <dbReference type="NCBI Taxonomy" id="77055"/>
    <lineage>
        <taxon>Eukaryota</taxon>
        <taxon>Viridiplantae</taxon>
        <taxon>Streptophyta</taxon>
        <taxon>Embryophyta</taxon>
        <taxon>Tracheophyta</taxon>
        <taxon>Spermatophyta</taxon>
        <taxon>Magnoliopsida</taxon>
        <taxon>eudicotyledons</taxon>
        <taxon>Gunneridae</taxon>
        <taxon>Pentapetalae</taxon>
        <taxon>rosids</taxon>
        <taxon>fabids</taxon>
        <taxon>Malpighiales</taxon>
        <taxon>Salicaceae</taxon>
        <taxon>Flacourtieae</taxon>
        <taxon>Dovyalis</taxon>
    </lineage>
</organism>
<evidence type="ECO:0000313" key="1">
    <source>
        <dbReference type="EMBL" id="CAK7352396.1"/>
    </source>
</evidence>
<proteinExistence type="predicted"/>
<reference evidence="1 2" key="1">
    <citation type="submission" date="2024-01" db="EMBL/GenBank/DDBJ databases">
        <authorList>
            <person name="Waweru B."/>
        </authorList>
    </citation>
    <scope>NUCLEOTIDE SEQUENCE [LARGE SCALE GENOMIC DNA]</scope>
</reference>
<accession>A0AAV1SJB0</accession>
<evidence type="ECO:0000313" key="2">
    <source>
        <dbReference type="Proteomes" id="UP001314170"/>
    </source>
</evidence>